<reference evidence="3" key="1">
    <citation type="submission" date="2015-06" db="EMBL/GenBank/DDBJ databases">
        <authorList>
            <person name="Radhakrishnan Rajesh"/>
            <person name="Underwood Anthony"/>
            <person name="Al-Shahib Ali"/>
        </authorList>
    </citation>
    <scope>NUCLEOTIDE SEQUENCE [LARGE SCALE GENOMIC DNA]</scope>
    <source>
        <strain evidence="3">P19_London_7_VIM_2_05_10</strain>
    </source>
</reference>
<evidence type="ECO:0008006" key="4">
    <source>
        <dbReference type="Google" id="ProtNLM"/>
    </source>
</evidence>
<protein>
    <recommendedName>
        <fullName evidence="4">Transmembrane protein</fullName>
    </recommendedName>
</protein>
<evidence type="ECO:0000313" key="3">
    <source>
        <dbReference type="Proteomes" id="UP000045039"/>
    </source>
</evidence>
<gene>
    <name evidence="2" type="ORF">PAERUG_P19_London_7_VIM_2_05_10_00670</name>
</gene>
<proteinExistence type="predicted"/>
<sequence length="97" mass="11077">MHDPVSPLRVFDEGSWLFRQMVQAQPFIRQSGMVLAELGLLLALGLGYLCWQEGSRWYAVGAGLALLGSLLLVVVRHNYDWWLFKLGPRGRLYIPFD</sequence>
<evidence type="ECO:0000313" key="2">
    <source>
        <dbReference type="EMBL" id="CRO05544.1"/>
    </source>
</evidence>
<feature type="transmembrane region" description="Helical" evidence="1">
    <location>
        <begin position="33"/>
        <end position="51"/>
    </location>
</feature>
<dbReference type="RefSeq" id="WP_003111018.1">
    <property type="nucleotide sequence ID" value="NZ_AP014839.1"/>
</dbReference>
<comment type="caution">
    <text evidence="2">The sequence shown here is derived from an EMBL/GenBank/DDBJ whole genome shotgun (WGS) entry which is preliminary data.</text>
</comment>
<keyword evidence="1" id="KW-0812">Transmembrane</keyword>
<dbReference type="AlphaFoldDB" id="A0A072ZQ91"/>
<keyword evidence="1" id="KW-0472">Membrane</keyword>
<accession>A0A1S1C8W3</accession>
<dbReference type="eggNOG" id="ENOG5031WW2">
    <property type="taxonomic scope" value="Bacteria"/>
</dbReference>
<organism evidence="2 3">
    <name type="scientific">Pseudomonas aeruginosa</name>
    <dbReference type="NCBI Taxonomy" id="287"/>
    <lineage>
        <taxon>Bacteria</taxon>
        <taxon>Pseudomonadati</taxon>
        <taxon>Pseudomonadota</taxon>
        <taxon>Gammaproteobacteria</taxon>
        <taxon>Pseudomonadales</taxon>
        <taxon>Pseudomonadaceae</taxon>
        <taxon>Pseudomonas</taxon>
    </lineage>
</organism>
<name>A0A072ZQ91_PSEAI</name>
<evidence type="ECO:0000256" key="1">
    <source>
        <dbReference type="SAM" id="Phobius"/>
    </source>
</evidence>
<keyword evidence="1" id="KW-1133">Transmembrane helix</keyword>
<feature type="transmembrane region" description="Helical" evidence="1">
    <location>
        <begin position="57"/>
        <end position="75"/>
    </location>
</feature>
<accession>A0A072ZQ91</accession>
<dbReference type="Proteomes" id="UP000045039">
    <property type="component" value="Unassembled WGS sequence"/>
</dbReference>
<dbReference type="EMBL" id="CVVU01000024">
    <property type="protein sequence ID" value="CRO05544.1"/>
    <property type="molecule type" value="Genomic_DNA"/>
</dbReference>